<keyword evidence="3" id="KW-0964">Secreted</keyword>
<sequence length="364" mass="39088">MEWCAKAIHGRRLLLVVFLLVGRARAAAAGALVPAMFIFGDSLVDVGNNNYLLTLAKANVAPYGIDSPWGATGRFCNGKTVLDVVCELIGLPYVPAFLDPSTKNARILKGVNYASGAGGILDESGKNYIERISMSQQLHYFQQTLSGLVQQLGSSGCEQLLSDSLFAIVIGNNDYINNYLLPDSATRFRYSERQFQDLLLAAYAQHLTELYRLGARRMVVASLGPLGCIPSQLAQKSSDGACVDSVNQLMLGFNLGLQDMLASLRSLLPGARIVYADTYTPVAAMVATPGAYGMESVNRGCCGGGRFNGQLPCFPRPISNMCSNRSNHLFWDPFHPTDAANVILGHRLFQALKSSFGIGSGSGG</sequence>
<evidence type="ECO:0000256" key="7">
    <source>
        <dbReference type="SAM" id="SignalP"/>
    </source>
</evidence>
<dbReference type="KEGG" id="smo:SELMODRAFT_129215"/>
<dbReference type="Pfam" id="PF00657">
    <property type="entry name" value="Lipase_GDSL"/>
    <property type="match status" value="1"/>
</dbReference>
<accession>D8T0J6</accession>
<protein>
    <recommendedName>
        <fullName evidence="10">GDSL esterase/lipase</fullName>
    </recommendedName>
</protein>
<dbReference type="InterPro" id="IPR051238">
    <property type="entry name" value="GDSL_esterase/lipase"/>
</dbReference>
<evidence type="ECO:0000313" key="8">
    <source>
        <dbReference type="EMBL" id="EFJ09915.1"/>
    </source>
</evidence>
<keyword evidence="6" id="KW-0442">Lipid degradation</keyword>
<dbReference type="InterPro" id="IPR035669">
    <property type="entry name" value="SGNH_plant_lipase-like"/>
</dbReference>
<dbReference type="FunCoup" id="D8T0J6">
    <property type="interactions" value="777"/>
</dbReference>
<dbReference type="PANTHER" id="PTHR45650:SF8">
    <property type="entry name" value="GDSL ESTERASE_LIPASE"/>
    <property type="match status" value="1"/>
</dbReference>
<gene>
    <name evidence="8" type="ORF">SELMODRAFT_129215</name>
</gene>
<keyword evidence="4 7" id="KW-0732">Signal</keyword>
<dbReference type="SUPFAM" id="SSF52266">
    <property type="entry name" value="SGNH hydrolase"/>
    <property type="match status" value="1"/>
</dbReference>
<keyword evidence="6" id="KW-0443">Lipid metabolism</keyword>
<dbReference type="GO" id="GO:0005576">
    <property type="term" value="C:extracellular region"/>
    <property type="evidence" value="ECO:0007669"/>
    <property type="project" value="UniProtKB-SubCell"/>
</dbReference>
<evidence type="ECO:0000256" key="4">
    <source>
        <dbReference type="ARBA" id="ARBA00022729"/>
    </source>
</evidence>
<evidence type="ECO:0000256" key="2">
    <source>
        <dbReference type="ARBA" id="ARBA00008668"/>
    </source>
</evidence>
<organism evidence="9">
    <name type="scientific">Selaginella moellendorffii</name>
    <name type="common">Spikemoss</name>
    <dbReference type="NCBI Taxonomy" id="88036"/>
    <lineage>
        <taxon>Eukaryota</taxon>
        <taxon>Viridiplantae</taxon>
        <taxon>Streptophyta</taxon>
        <taxon>Embryophyta</taxon>
        <taxon>Tracheophyta</taxon>
        <taxon>Lycopodiopsida</taxon>
        <taxon>Selaginellales</taxon>
        <taxon>Selaginellaceae</taxon>
        <taxon>Selaginella</taxon>
    </lineage>
</organism>
<evidence type="ECO:0008006" key="10">
    <source>
        <dbReference type="Google" id="ProtNLM"/>
    </source>
</evidence>
<comment type="similarity">
    <text evidence="2">Belongs to the 'GDSL' lipolytic enzyme family.</text>
</comment>
<comment type="subcellular location">
    <subcellularLocation>
        <location evidence="1">Secreted</location>
    </subcellularLocation>
</comment>
<dbReference type="OrthoDB" id="1600564at2759"/>
<keyword evidence="5" id="KW-0378">Hydrolase</keyword>
<evidence type="ECO:0000256" key="1">
    <source>
        <dbReference type="ARBA" id="ARBA00004613"/>
    </source>
</evidence>
<dbReference type="InParanoid" id="D8T0J6"/>
<dbReference type="GO" id="GO:0016042">
    <property type="term" value="P:lipid catabolic process"/>
    <property type="evidence" value="ECO:0007669"/>
    <property type="project" value="UniProtKB-KW"/>
</dbReference>
<evidence type="ECO:0000256" key="6">
    <source>
        <dbReference type="ARBA" id="ARBA00022963"/>
    </source>
</evidence>
<proteinExistence type="inferred from homology"/>
<dbReference type="CDD" id="cd01837">
    <property type="entry name" value="SGNH_plant_lipase_like"/>
    <property type="match status" value="1"/>
</dbReference>
<name>D8T0J6_SELML</name>
<dbReference type="HOGENOM" id="CLU_015101_0_0_1"/>
<feature type="chain" id="PRO_5003123212" description="GDSL esterase/lipase" evidence="7">
    <location>
        <begin position="27"/>
        <end position="364"/>
    </location>
</feature>
<dbReference type="STRING" id="88036.D8T0J6"/>
<evidence type="ECO:0000256" key="5">
    <source>
        <dbReference type="ARBA" id="ARBA00022801"/>
    </source>
</evidence>
<dbReference type="GO" id="GO:0016788">
    <property type="term" value="F:hydrolase activity, acting on ester bonds"/>
    <property type="evidence" value="ECO:0007669"/>
    <property type="project" value="InterPro"/>
</dbReference>
<dbReference type="Gene3D" id="3.40.50.1110">
    <property type="entry name" value="SGNH hydrolase"/>
    <property type="match status" value="1"/>
</dbReference>
<evidence type="ECO:0000313" key="9">
    <source>
        <dbReference type="Proteomes" id="UP000001514"/>
    </source>
</evidence>
<keyword evidence="9" id="KW-1185">Reference proteome</keyword>
<dbReference type="Proteomes" id="UP000001514">
    <property type="component" value="Unassembled WGS sequence"/>
</dbReference>
<feature type="signal peptide" evidence="7">
    <location>
        <begin position="1"/>
        <end position="26"/>
    </location>
</feature>
<reference evidence="8 9" key="1">
    <citation type="journal article" date="2011" name="Science">
        <title>The Selaginella genome identifies genetic changes associated with the evolution of vascular plants.</title>
        <authorList>
            <person name="Banks J.A."/>
            <person name="Nishiyama T."/>
            <person name="Hasebe M."/>
            <person name="Bowman J.L."/>
            <person name="Gribskov M."/>
            <person name="dePamphilis C."/>
            <person name="Albert V.A."/>
            <person name="Aono N."/>
            <person name="Aoyama T."/>
            <person name="Ambrose B.A."/>
            <person name="Ashton N.W."/>
            <person name="Axtell M.J."/>
            <person name="Barker E."/>
            <person name="Barker M.S."/>
            <person name="Bennetzen J.L."/>
            <person name="Bonawitz N.D."/>
            <person name="Chapple C."/>
            <person name="Cheng C."/>
            <person name="Correa L.G."/>
            <person name="Dacre M."/>
            <person name="DeBarry J."/>
            <person name="Dreyer I."/>
            <person name="Elias M."/>
            <person name="Engstrom E.M."/>
            <person name="Estelle M."/>
            <person name="Feng L."/>
            <person name="Finet C."/>
            <person name="Floyd S.K."/>
            <person name="Frommer W.B."/>
            <person name="Fujita T."/>
            <person name="Gramzow L."/>
            <person name="Gutensohn M."/>
            <person name="Harholt J."/>
            <person name="Hattori M."/>
            <person name="Heyl A."/>
            <person name="Hirai T."/>
            <person name="Hiwatashi Y."/>
            <person name="Ishikawa M."/>
            <person name="Iwata M."/>
            <person name="Karol K.G."/>
            <person name="Koehler B."/>
            <person name="Kolukisaoglu U."/>
            <person name="Kubo M."/>
            <person name="Kurata T."/>
            <person name="Lalonde S."/>
            <person name="Li K."/>
            <person name="Li Y."/>
            <person name="Litt A."/>
            <person name="Lyons E."/>
            <person name="Manning G."/>
            <person name="Maruyama T."/>
            <person name="Michael T.P."/>
            <person name="Mikami K."/>
            <person name="Miyazaki S."/>
            <person name="Morinaga S."/>
            <person name="Murata T."/>
            <person name="Mueller-Roeber B."/>
            <person name="Nelson D.R."/>
            <person name="Obara M."/>
            <person name="Oguri Y."/>
            <person name="Olmstead R.G."/>
            <person name="Onodera N."/>
            <person name="Petersen B.L."/>
            <person name="Pils B."/>
            <person name="Prigge M."/>
            <person name="Rensing S.A."/>
            <person name="Riano-Pachon D.M."/>
            <person name="Roberts A.W."/>
            <person name="Sato Y."/>
            <person name="Scheller H.V."/>
            <person name="Schulz B."/>
            <person name="Schulz C."/>
            <person name="Shakirov E.V."/>
            <person name="Shibagaki N."/>
            <person name="Shinohara N."/>
            <person name="Shippen D.E."/>
            <person name="Soerensen I."/>
            <person name="Sotooka R."/>
            <person name="Sugimoto N."/>
            <person name="Sugita M."/>
            <person name="Sumikawa N."/>
            <person name="Tanurdzic M."/>
            <person name="Theissen G."/>
            <person name="Ulvskov P."/>
            <person name="Wakazuki S."/>
            <person name="Weng J.K."/>
            <person name="Willats W.W."/>
            <person name="Wipf D."/>
            <person name="Wolf P.G."/>
            <person name="Yang L."/>
            <person name="Zimmer A.D."/>
            <person name="Zhu Q."/>
            <person name="Mitros T."/>
            <person name="Hellsten U."/>
            <person name="Loque D."/>
            <person name="Otillar R."/>
            <person name="Salamov A."/>
            <person name="Schmutz J."/>
            <person name="Shapiro H."/>
            <person name="Lindquist E."/>
            <person name="Lucas S."/>
            <person name="Rokhsar D."/>
            <person name="Grigoriev I.V."/>
        </authorList>
    </citation>
    <scope>NUCLEOTIDE SEQUENCE [LARGE SCALE GENOMIC DNA]</scope>
</reference>
<dbReference type="AlphaFoldDB" id="D8T0J6"/>
<dbReference type="PANTHER" id="PTHR45650">
    <property type="entry name" value="GDSL-LIKE LIPASE/ACYLHYDROLASE-RELATED"/>
    <property type="match status" value="1"/>
</dbReference>
<dbReference type="EMBL" id="GL377658">
    <property type="protein sequence ID" value="EFJ09915.1"/>
    <property type="molecule type" value="Genomic_DNA"/>
</dbReference>
<dbReference type="Gramene" id="EFJ09915">
    <property type="protein sequence ID" value="EFJ09915"/>
    <property type="gene ID" value="SELMODRAFT_129215"/>
</dbReference>
<dbReference type="OMA" id="WCAKAIH"/>
<dbReference type="InterPro" id="IPR001087">
    <property type="entry name" value="GDSL"/>
</dbReference>
<evidence type="ECO:0000256" key="3">
    <source>
        <dbReference type="ARBA" id="ARBA00022525"/>
    </source>
</evidence>
<dbReference type="eggNOG" id="ENOG502QQWI">
    <property type="taxonomic scope" value="Eukaryota"/>
</dbReference>
<dbReference type="InterPro" id="IPR036514">
    <property type="entry name" value="SGNH_hydro_sf"/>
</dbReference>